<dbReference type="Pfam" id="PF02321">
    <property type="entry name" value="OEP"/>
    <property type="match status" value="1"/>
</dbReference>
<organism evidence="10 11">
    <name type="scientific">Defluviicoccus vanus</name>
    <dbReference type="NCBI Taxonomy" id="111831"/>
    <lineage>
        <taxon>Bacteria</taxon>
        <taxon>Pseudomonadati</taxon>
        <taxon>Pseudomonadota</taxon>
        <taxon>Alphaproteobacteria</taxon>
        <taxon>Rhodospirillales</taxon>
        <taxon>Rhodospirillaceae</taxon>
        <taxon>Defluviicoccus</taxon>
    </lineage>
</organism>
<dbReference type="InterPro" id="IPR003423">
    <property type="entry name" value="OMP_efflux"/>
</dbReference>
<sequence length="439" mass="46723">MVPLALLVASSPAAAQSLDEALATAYQTNPNLSAAEASLRRTDEGVSQALAGWRPSADLSVGGGYAADLAGTSSGSQQSTLSSSEGAVVSFDFRVRQPIYNFITPATVEQAKSNVKAERARLTATEQDVLLHATTAYLDVLRNQAILEETTRQQQQLERDLATAQHRFQLGELRNSDVAQSEASVARARSQRTVAEGNLATARAAYVQVIGRPPETLTLPPEPQGLPASQEEAVARSADAPAVIAANYARARAASDGIDISNGQQLPQFAIQGDAGAANQSILAVMTVPLARGGALDAQVRASKQLQMQREQEREAQLRQAQQEAVQAWQSYQSAKSNVDSSKAQLKSAQIAADGIRREASLGLRTVTDVLIAQQQVLDADVSLITAQRDTLLGAYQLLAADGGLTAQGLGLDVPYYNPKVHYDQARTQLWGRDVDQGK</sequence>
<dbReference type="AlphaFoldDB" id="A0A7H1N4C5"/>
<dbReference type="GO" id="GO:0009279">
    <property type="term" value="C:cell outer membrane"/>
    <property type="evidence" value="ECO:0007669"/>
    <property type="project" value="UniProtKB-SubCell"/>
</dbReference>
<evidence type="ECO:0000256" key="6">
    <source>
        <dbReference type="ARBA" id="ARBA00023136"/>
    </source>
</evidence>
<evidence type="ECO:0000256" key="9">
    <source>
        <dbReference type="SAM" id="SignalP"/>
    </source>
</evidence>
<keyword evidence="6" id="KW-0472">Membrane</keyword>
<dbReference type="GO" id="GO:0015288">
    <property type="term" value="F:porin activity"/>
    <property type="evidence" value="ECO:0007669"/>
    <property type="project" value="TreeGrafter"/>
</dbReference>
<evidence type="ECO:0000256" key="3">
    <source>
        <dbReference type="ARBA" id="ARBA00022448"/>
    </source>
</evidence>
<comment type="subcellular location">
    <subcellularLocation>
        <location evidence="1">Cell outer membrane</location>
    </subcellularLocation>
</comment>
<keyword evidence="4" id="KW-1134">Transmembrane beta strand</keyword>
<evidence type="ECO:0000256" key="5">
    <source>
        <dbReference type="ARBA" id="ARBA00022692"/>
    </source>
</evidence>
<evidence type="ECO:0000256" key="1">
    <source>
        <dbReference type="ARBA" id="ARBA00004442"/>
    </source>
</evidence>
<keyword evidence="3" id="KW-0813">Transport</keyword>
<dbReference type="InterPro" id="IPR051906">
    <property type="entry name" value="TolC-like"/>
</dbReference>
<dbReference type="PANTHER" id="PTHR30026">
    <property type="entry name" value="OUTER MEMBRANE PROTEIN TOLC"/>
    <property type="match status" value="1"/>
</dbReference>
<reference evidence="10 11" key="1">
    <citation type="submission" date="2020-05" db="EMBL/GenBank/DDBJ databases">
        <title>Complete closed genome sequence of Defluviicoccus vanus.</title>
        <authorList>
            <person name="Bessarab I."/>
            <person name="Arumugam K."/>
            <person name="Maszenan A.M."/>
            <person name="Seviour R.J."/>
            <person name="Williams R.B."/>
        </authorList>
    </citation>
    <scope>NUCLEOTIDE SEQUENCE [LARGE SCALE GENOMIC DNA]</scope>
    <source>
        <strain evidence="10 11">Ben 114</strain>
    </source>
</reference>
<dbReference type="Gene3D" id="1.20.1600.10">
    <property type="entry name" value="Outer membrane efflux proteins (OEP)"/>
    <property type="match status" value="1"/>
</dbReference>
<evidence type="ECO:0000256" key="4">
    <source>
        <dbReference type="ARBA" id="ARBA00022452"/>
    </source>
</evidence>
<keyword evidence="7" id="KW-0998">Cell outer membrane</keyword>
<comment type="similarity">
    <text evidence="2">Belongs to the outer membrane factor (OMF) (TC 1.B.17) family.</text>
</comment>
<gene>
    <name evidence="10" type="ORF">HQ394_16035</name>
</gene>
<evidence type="ECO:0000256" key="7">
    <source>
        <dbReference type="ARBA" id="ARBA00023237"/>
    </source>
</evidence>
<dbReference type="EMBL" id="CP053923">
    <property type="protein sequence ID" value="QNT70561.1"/>
    <property type="molecule type" value="Genomic_DNA"/>
</dbReference>
<dbReference type="SUPFAM" id="SSF56954">
    <property type="entry name" value="Outer membrane efflux proteins (OEP)"/>
    <property type="match status" value="1"/>
</dbReference>
<feature type="chain" id="PRO_5028967108" evidence="9">
    <location>
        <begin position="16"/>
        <end position="439"/>
    </location>
</feature>
<keyword evidence="5" id="KW-0812">Transmembrane</keyword>
<dbReference type="GO" id="GO:1990281">
    <property type="term" value="C:efflux pump complex"/>
    <property type="evidence" value="ECO:0007669"/>
    <property type="project" value="TreeGrafter"/>
</dbReference>
<dbReference type="GO" id="GO:0015562">
    <property type="term" value="F:efflux transmembrane transporter activity"/>
    <property type="evidence" value="ECO:0007669"/>
    <property type="project" value="InterPro"/>
</dbReference>
<evidence type="ECO:0000256" key="8">
    <source>
        <dbReference type="SAM" id="Coils"/>
    </source>
</evidence>
<dbReference type="PANTHER" id="PTHR30026:SF22">
    <property type="entry name" value="OUTER MEMBRANE EFFLUX PROTEIN"/>
    <property type="match status" value="1"/>
</dbReference>
<dbReference type="RefSeq" id="WP_190261040.1">
    <property type="nucleotide sequence ID" value="NZ_CP053923.1"/>
</dbReference>
<name>A0A7H1N4C5_9PROT</name>
<feature type="coiled-coil region" evidence="8">
    <location>
        <begin position="108"/>
        <end position="167"/>
    </location>
</feature>
<evidence type="ECO:0000256" key="2">
    <source>
        <dbReference type="ARBA" id="ARBA00007613"/>
    </source>
</evidence>
<evidence type="ECO:0000313" key="10">
    <source>
        <dbReference type="EMBL" id="QNT70561.1"/>
    </source>
</evidence>
<dbReference type="Proteomes" id="UP000516369">
    <property type="component" value="Chromosome"/>
</dbReference>
<feature type="signal peptide" evidence="9">
    <location>
        <begin position="1"/>
        <end position="15"/>
    </location>
</feature>
<evidence type="ECO:0000313" key="11">
    <source>
        <dbReference type="Proteomes" id="UP000516369"/>
    </source>
</evidence>
<keyword evidence="11" id="KW-1185">Reference proteome</keyword>
<accession>A0A7H1N4C5</accession>
<proteinExistence type="inferred from homology"/>
<dbReference type="KEGG" id="dvn:HQ394_16035"/>
<keyword evidence="9" id="KW-0732">Signal</keyword>
<keyword evidence="8" id="KW-0175">Coiled coil</keyword>
<protein>
    <submittedName>
        <fullName evidence="10">TolC family protein</fullName>
    </submittedName>
</protein>